<dbReference type="Proteomes" id="UP000030645">
    <property type="component" value="Unassembled WGS sequence"/>
</dbReference>
<name>W9QTA6_9ROSA</name>
<dbReference type="AlphaFoldDB" id="W9QTA6"/>
<evidence type="ECO:0000256" key="1">
    <source>
        <dbReference type="SAM" id="MobiDB-lite"/>
    </source>
</evidence>
<feature type="compositionally biased region" description="Polar residues" evidence="1">
    <location>
        <begin position="17"/>
        <end position="37"/>
    </location>
</feature>
<dbReference type="EMBL" id="KE344107">
    <property type="protein sequence ID" value="EXB53721.1"/>
    <property type="molecule type" value="Genomic_DNA"/>
</dbReference>
<dbReference type="GO" id="GO:0000160">
    <property type="term" value="P:phosphorelay signal transduction system"/>
    <property type="evidence" value="ECO:0007669"/>
    <property type="project" value="InterPro"/>
</dbReference>
<evidence type="ECO:0000313" key="2">
    <source>
        <dbReference type="EMBL" id="EXB53721.1"/>
    </source>
</evidence>
<gene>
    <name evidence="2" type="ORF">L484_009006</name>
</gene>
<organism evidence="2 3">
    <name type="scientific">Morus notabilis</name>
    <dbReference type="NCBI Taxonomy" id="981085"/>
    <lineage>
        <taxon>Eukaryota</taxon>
        <taxon>Viridiplantae</taxon>
        <taxon>Streptophyta</taxon>
        <taxon>Embryophyta</taxon>
        <taxon>Tracheophyta</taxon>
        <taxon>Spermatophyta</taxon>
        <taxon>Magnoliopsida</taxon>
        <taxon>eudicotyledons</taxon>
        <taxon>Gunneridae</taxon>
        <taxon>Pentapetalae</taxon>
        <taxon>rosids</taxon>
        <taxon>fabids</taxon>
        <taxon>Rosales</taxon>
        <taxon>Moraceae</taxon>
        <taxon>Moreae</taxon>
        <taxon>Morus</taxon>
    </lineage>
</organism>
<dbReference type="Gene3D" id="1.20.120.160">
    <property type="entry name" value="HPT domain"/>
    <property type="match status" value="1"/>
</dbReference>
<protein>
    <submittedName>
        <fullName evidence="2">Uncharacterized protein</fullName>
    </submittedName>
</protein>
<dbReference type="InterPro" id="IPR036641">
    <property type="entry name" value="HPT_dom_sf"/>
</dbReference>
<sequence>MVASYSRGVQLHKALASKNSPEQASSKPISPSQNKTTSKFHRKSRIRYIWALSYGVRNPEHRLKTVLDFDPLKPTAEKVKERKVALALALSKALLRGFVQSMYDEGIINEQFYQVQALKEAIRPDYVLRTVTSYCVSAQSCGDSDLSRVMSSYKEKNMQTNLKIDSVDEAHSDALF</sequence>
<evidence type="ECO:0000313" key="3">
    <source>
        <dbReference type="Proteomes" id="UP000030645"/>
    </source>
</evidence>
<accession>W9QTA6</accession>
<reference evidence="3" key="1">
    <citation type="submission" date="2013-01" db="EMBL/GenBank/DDBJ databases">
        <title>Draft Genome Sequence of a Mulberry Tree, Morus notabilis C.K. Schneid.</title>
        <authorList>
            <person name="He N."/>
            <person name="Zhao S."/>
        </authorList>
    </citation>
    <scope>NUCLEOTIDE SEQUENCE</scope>
</reference>
<proteinExistence type="predicted"/>
<feature type="region of interest" description="Disordered" evidence="1">
    <location>
        <begin position="15"/>
        <end position="40"/>
    </location>
</feature>
<keyword evidence="3" id="KW-1185">Reference proteome</keyword>